<comment type="cofactor">
    <cofactor evidence="2">
        <name>Fe cation</name>
        <dbReference type="ChEBI" id="CHEBI:24875"/>
    </cofactor>
    <text evidence="2">Binds 1 Fe cation per subunit.</text>
</comment>
<keyword evidence="2" id="KW-0479">Metal-binding</keyword>
<dbReference type="CDD" id="cd02909">
    <property type="entry name" value="cupin_pirin_N"/>
    <property type="match status" value="1"/>
</dbReference>
<evidence type="ECO:0000256" key="2">
    <source>
        <dbReference type="PIRSR" id="PIRSR006232-1"/>
    </source>
</evidence>
<comment type="similarity">
    <text evidence="1 3">Belongs to the pirin family.</text>
</comment>
<evidence type="ECO:0000313" key="7">
    <source>
        <dbReference type="Proteomes" id="UP000001593"/>
    </source>
</evidence>
<dbReference type="STRING" id="45351.A7SIR9"/>
<evidence type="ECO:0000313" key="6">
    <source>
        <dbReference type="EMBL" id="EDO36387.1"/>
    </source>
</evidence>
<organism evidence="6 7">
    <name type="scientific">Nematostella vectensis</name>
    <name type="common">Starlet sea anemone</name>
    <dbReference type="NCBI Taxonomy" id="45351"/>
    <lineage>
        <taxon>Eukaryota</taxon>
        <taxon>Metazoa</taxon>
        <taxon>Cnidaria</taxon>
        <taxon>Anthozoa</taxon>
        <taxon>Hexacorallia</taxon>
        <taxon>Actiniaria</taxon>
        <taxon>Edwardsiidae</taxon>
        <taxon>Nematostella</taxon>
    </lineage>
</organism>
<dbReference type="InParanoid" id="A7SIR9"/>
<feature type="binding site" evidence="2">
    <location>
        <position position="104"/>
    </location>
    <ligand>
        <name>Fe cation</name>
        <dbReference type="ChEBI" id="CHEBI:24875"/>
    </ligand>
</feature>
<dbReference type="SUPFAM" id="SSF51182">
    <property type="entry name" value="RmlC-like cupins"/>
    <property type="match status" value="1"/>
</dbReference>
<dbReference type="eggNOG" id="ENOG502QQ5A">
    <property type="taxonomic scope" value="Eukaryota"/>
</dbReference>
<dbReference type="HOGENOM" id="CLU_045717_5_1_1"/>
<dbReference type="PhylomeDB" id="A7SIR9"/>
<dbReference type="EMBL" id="DS469671">
    <property type="protein sequence ID" value="EDO36387.1"/>
    <property type="molecule type" value="Genomic_DNA"/>
</dbReference>
<dbReference type="Pfam" id="PF05726">
    <property type="entry name" value="Pirin_C"/>
    <property type="match status" value="1"/>
</dbReference>
<evidence type="ECO:0000259" key="5">
    <source>
        <dbReference type="Pfam" id="PF05726"/>
    </source>
</evidence>
<dbReference type="PANTHER" id="PTHR13903">
    <property type="entry name" value="PIRIN-RELATED"/>
    <property type="match status" value="1"/>
</dbReference>
<dbReference type="OMA" id="GRMRHRD"/>
<evidence type="ECO:0008006" key="8">
    <source>
        <dbReference type="Google" id="ProtNLM"/>
    </source>
</evidence>
<evidence type="ECO:0000256" key="3">
    <source>
        <dbReference type="RuleBase" id="RU003457"/>
    </source>
</evidence>
<gene>
    <name evidence="6" type="ORF">NEMVEDRAFT_v1g171009</name>
</gene>
<evidence type="ECO:0000259" key="4">
    <source>
        <dbReference type="Pfam" id="PF02678"/>
    </source>
</evidence>
<protein>
    <recommendedName>
        <fullName evidence="8">Pirin</fullName>
    </recommendedName>
</protein>
<dbReference type="PANTHER" id="PTHR13903:SF31">
    <property type="entry name" value="CUPIN-DOMAIN CONTAINING PROTEIN"/>
    <property type="match status" value="1"/>
</dbReference>
<dbReference type="PIRSF" id="PIRSF006232">
    <property type="entry name" value="Pirin"/>
    <property type="match status" value="1"/>
</dbReference>
<dbReference type="Proteomes" id="UP000001593">
    <property type="component" value="Unassembled WGS sequence"/>
</dbReference>
<dbReference type="InterPro" id="IPR011051">
    <property type="entry name" value="RmlC_Cupin_sf"/>
</dbReference>
<feature type="binding site" evidence="2">
    <location>
        <position position="60"/>
    </location>
    <ligand>
        <name>Fe cation</name>
        <dbReference type="ChEBI" id="CHEBI:24875"/>
    </ligand>
</feature>
<keyword evidence="7" id="KW-1185">Reference proteome</keyword>
<reference evidence="6 7" key="1">
    <citation type="journal article" date="2007" name="Science">
        <title>Sea anemone genome reveals ancestral eumetazoan gene repertoire and genomic organization.</title>
        <authorList>
            <person name="Putnam N.H."/>
            <person name="Srivastava M."/>
            <person name="Hellsten U."/>
            <person name="Dirks B."/>
            <person name="Chapman J."/>
            <person name="Salamov A."/>
            <person name="Terry A."/>
            <person name="Shapiro H."/>
            <person name="Lindquist E."/>
            <person name="Kapitonov V.V."/>
            <person name="Jurka J."/>
            <person name="Genikhovich G."/>
            <person name="Grigoriev I.V."/>
            <person name="Lucas S.M."/>
            <person name="Steele R.E."/>
            <person name="Finnerty J.R."/>
            <person name="Technau U."/>
            <person name="Martindale M.Q."/>
            <person name="Rokhsar D.S."/>
        </authorList>
    </citation>
    <scope>NUCLEOTIDE SEQUENCE [LARGE SCALE GENOMIC DNA]</scope>
    <source>
        <strain evidence="7">CH2 X CH6</strain>
    </source>
</reference>
<evidence type="ECO:0000256" key="1">
    <source>
        <dbReference type="ARBA" id="ARBA00008416"/>
    </source>
</evidence>
<dbReference type="InterPro" id="IPR008778">
    <property type="entry name" value="Pirin_C_dom"/>
</dbReference>
<dbReference type="KEGG" id="nve:5507832"/>
<dbReference type="Gene3D" id="2.60.120.10">
    <property type="entry name" value="Jelly Rolls"/>
    <property type="match status" value="2"/>
</dbReference>
<dbReference type="InterPro" id="IPR012093">
    <property type="entry name" value="Pirin"/>
</dbReference>
<dbReference type="GO" id="GO:0046872">
    <property type="term" value="F:metal ion binding"/>
    <property type="evidence" value="ECO:0007669"/>
    <property type="project" value="UniProtKB-KW"/>
</dbReference>
<dbReference type="Pfam" id="PF02678">
    <property type="entry name" value="Pirin"/>
    <property type="match status" value="1"/>
</dbReference>
<feature type="domain" description="Pirin C-terminal" evidence="5">
    <location>
        <begin position="182"/>
        <end position="285"/>
    </location>
</feature>
<dbReference type="InterPro" id="IPR003829">
    <property type="entry name" value="Pirin_N_dom"/>
</dbReference>
<dbReference type="OrthoDB" id="198735at2759"/>
<dbReference type="AlphaFoldDB" id="A7SIR9"/>
<feature type="binding site" evidence="2">
    <location>
        <position position="62"/>
    </location>
    <ligand>
        <name>Fe cation</name>
        <dbReference type="ChEBI" id="CHEBI:24875"/>
    </ligand>
</feature>
<dbReference type="InterPro" id="IPR014710">
    <property type="entry name" value="RmlC-like_jellyroll"/>
</dbReference>
<proteinExistence type="inferred from homology"/>
<feature type="domain" description="Pirin N-terminal" evidence="4">
    <location>
        <begin position="30"/>
        <end position="126"/>
    </location>
</feature>
<accession>A7SIR9</accession>
<feature type="binding site" evidence="2">
    <location>
        <position position="106"/>
    </location>
    <ligand>
        <name>Fe cation</name>
        <dbReference type="ChEBI" id="CHEBI:24875"/>
    </ligand>
</feature>
<keyword evidence="2" id="KW-0408">Iron</keyword>
<dbReference type="CDD" id="cd02247">
    <property type="entry name" value="cupin_pirin_C"/>
    <property type="match status" value="1"/>
</dbReference>
<sequence length="313" mass="34574">MAQMRSIDRVHTARQMREGGGFLVRRPLGDQNIRCDPFLLLDHLGPVVYGPGEAIGAPDHPHRGFETVTYMIDGQNMHQDSHGNYGVLKEGWVQWMTAGSGVIHSEMPTDEFTKKGGKYEGFQLWVNLPAKDKMTAPRYQDTPPEKIPVATSQDGKTKVKVIAGESLGTRAAIETKTPIMFLDMHVSAGGSFVQEIPENYNGFAYVWRGAGSFGDDNISVEMGQVAFFGNEGSTVQIKARTNQDIHVLLIAGEPLNEPVVQHGPFVMNTREEIEQAINDFRTGKLGSIEGSEERYAKTKAAVKKQKQAGNWEL</sequence>
<name>A7SIR9_NEMVE</name>